<name>A0A8C4NN34_EPTBU</name>
<evidence type="ECO:0000256" key="3">
    <source>
        <dbReference type="ARBA" id="ARBA00023157"/>
    </source>
</evidence>
<dbReference type="PANTHER" id="PTHR11412:SF166">
    <property type="entry name" value="NTR DOMAIN-CONTAINING PROTEIN"/>
    <property type="match status" value="1"/>
</dbReference>
<dbReference type="InterPro" id="IPR001599">
    <property type="entry name" value="Macroglobln_a2"/>
</dbReference>
<comment type="subcellular location">
    <subcellularLocation>
        <location evidence="1">Secreted</location>
    </subcellularLocation>
</comment>
<dbReference type="InterPro" id="IPR040839">
    <property type="entry name" value="MG4"/>
</dbReference>
<dbReference type="InterPro" id="IPR011626">
    <property type="entry name" value="Alpha-macroglobulin_TED"/>
</dbReference>
<proteinExistence type="predicted"/>
<dbReference type="InterPro" id="IPR011625">
    <property type="entry name" value="A2M_N_BRD"/>
</dbReference>
<dbReference type="SUPFAM" id="SSF47686">
    <property type="entry name" value="Anaphylotoxins (complement system)"/>
    <property type="match status" value="1"/>
</dbReference>
<reference evidence="5" key="1">
    <citation type="submission" date="2025-08" db="UniProtKB">
        <authorList>
            <consortium name="Ensembl"/>
        </authorList>
    </citation>
    <scope>IDENTIFICATION</scope>
</reference>
<dbReference type="GO" id="GO:0004866">
    <property type="term" value="F:endopeptidase inhibitor activity"/>
    <property type="evidence" value="ECO:0007669"/>
    <property type="project" value="InterPro"/>
</dbReference>
<dbReference type="Gene3D" id="2.60.40.1940">
    <property type="match status" value="1"/>
</dbReference>
<keyword evidence="6" id="KW-1185">Reference proteome</keyword>
<dbReference type="Ensembl" id="ENSEBUT00000006489.1">
    <property type="protein sequence ID" value="ENSEBUP00000006041.1"/>
    <property type="gene ID" value="ENSEBUG00000004033.1"/>
</dbReference>
<sequence length="759" mass="86458">MGGMHECFSYFPHRYGRWLIQSCFGEVCKTNYTTEFQVREYVEPTFDVKISPERSYFHVSDNELRVKIEARYTFGYDVNGRAYVRYGIIEQEKKTPLHWNLIDIENGEGEILILKNKLTTNGTMEHLVGRNIFVQASVMGHSVGELQEAELTSVIILKAKYTLVVQKSSSFFKPNNPYSFQVLVKNPDGSVASGVKVTSVEKEEEKSTKSNKDGIAKFTFNTGKGMRELNIKIYTDEPMQAIAMWKVFPYSSKRDYLLVISPRSLTTKLNEELRLDLKAHLSNEKNDVDAFSYMVISKGSVVKAAKIQSVGFSTAISLLITKEMVPSFRVVGYYHHGGEFVSDSVQIDVETGCDTPLKLSRNMKSQTIPPDVKVPITIEGESKSRVALVAVDKAAYVNNPNNRVTSKQVFAALETFDRTCSPGGGKDAMGVFHDSGLIFAATNGDRSTDKAFQCFEQSRKKKRSLEDYLKFLSDLVEEYKVEQKRRCCSDGQRINLPEETCESRAEFVTEKDDCREIYKKCCKDAYDERYYLEYEEEEEMDVHARNANEFLEKDVYIRNDFPLSFFWETHDLDKNSMIVSRTVPHSITTWELQAISISDNQGICVADPLDIIVFEPLFAKIHLPYSIRRNDQADMRVIVYNYLSLEQRPEGILHKISQSFLLSPGNLVAESVANSLDGETLQKLITQPTGCGEQTASKLACTLEAMRYLDSTKQWENIGFGVKEDALDLLKTGYAHLLTYKNHDHSFRYFPSSVMKETW</sequence>
<dbReference type="InterPro" id="IPR041555">
    <property type="entry name" value="MG3"/>
</dbReference>
<dbReference type="SMART" id="SM00104">
    <property type="entry name" value="ANATO"/>
    <property type="match status" value="1"/>
</dbReference>
<evidence type="ECO:0000259" key="4">
    <source>
        <dbReference type="PROSITE" id="PS01178"/>
    </source>
</evidence>
<dbReference type="Gene3D" id="2.60.40.1930">
    <property type="match status" value="1"/>
</dbReference>
<dbReference type="SMART" id="SM01359">
    <property type="entry name" value="A2M_N_2"/>
    <property type="match status" value="1"/>
</dbReference>
<dbReference type="Pfam" id="PF17789">
    <property type="entry name" value="MG4"/>
    <property type="match status" value="1"/>
</dbReference>
<accession>A0A8C4NN34</accession>
<dbReference type="Gene3D" id="1.50.10.20">
    <property type="match status" value="1"/>
</dbReference>
<dbReference type="OMA" id="HMVPTAR"/>
<dbReference type="Pfam" id="PF07678">
    <property type="entry name" value="TED_complement"/>
    <property type="match status" value="1"/>
</dbReference>
<dbReference type="Pfam" id="PF17791">
    <property type="entry name" value="MG3"/>
    <property type="match status" value="1"/>
</dbReference>
<dbReference type="PROSITE" id="PS01178">
    <property type="entry name" value="ANAPHYLATOXIN_2"/>
    <property type="match status" value="1"/>
</dbReference>
<evidence type="ECO:0000256" key="1">
    <source>
        <dbReference type="ARBA" id="ARBA00004613"/>
    </source>
</evidence>
<feature type="domain" description="Anaphylatoxin-like" evidence="4">
    <location>
        <begin position="487"/>
        <end position="522"/>
    </location>
</feature>
<dbReference type="Pfam" id="PF00207">
    <property type="entry name" value="A2M"/>
    <property type="match status" value="1"/>
</dbReference>
<dbReference type="GO" id="GO:0005615">
    <property type="term" value="C:extracellular space"/>
    <property type="evidence" value="ECO:0007669"/>
    <property type="project" value="InterPro"/>
</dbReference>
<evidence type="ECO:0000256" key="2">
    <source>
        <dbReference type="ARBA" id="ARBA00022525"/>
    </source>
</evidence>
<dbReference type="InterPro" id="IPR013783">
    <property type="entry name" value="Ig-like_fold"/>
</dbReference>
<dbReference type="Proteomes" id="UP000694388">
    <property type="component" value="Unplaced"/>
</dbReference>
<dbReference type="GeneTree" id="ENSGT00940000154063"/>
<reference evidence="5" key="2">
    <citation type="submission" date="2025-09" db="UniProtKB">
        <authorList>
            <consortium name="Ensembl"/>
        </authorList>
    </citation>
    <scope>IDENTIFICATION</scope>
</reference>
<dbReference type="InterPro" id="IPR018081">
    <property type="entry name" value="Anaphylatoxin_comp_syst"/>
</dbReference>
<dbReference type="SMART" id="SM01419">
    <property type="entry name" value="Thiol-ester_cl"/>
    <property type="match status" value="1"/>
</dbReference>
<protein>
    <recommendedName>
        <fullName evidence="4">Anaphylatoxin-like domain-containing protein</fullName>
    </recommendedName>
</protein>
<dbReference type="PANTHER" id="PTHR11412">
    <property type="entry name" value="MACROGLOBULIN / COMPLEMENT"/>
    <property type="match status" value="1"/>
</dbReference>
<keyword evidence="2" id="KW-0964">Secreted</keyword>
<dbReference type="CDD" id="cd00017">
    <property type="entry name" value="ANATO"/>
    <property type="match status" value="1"/>
</dbReference>
<keyword evidence="3" id="KW-1015">Disulfide bond</keyword>
<dbReference type="InterPro" id="IPR000020">
    <property type="entry name" value="Anaphylatoxin/fibulin"/>
</dbReference>
<dbReference type="AlphaFoldDB" id="A0A8C4NN34"/>
<dbReference type="SUPFAM" id="SSF48239">
    <property type="entry name" value="Terpenoid cyclases/Protein prenyltransferases"/>
    <property type="match status" value="1"/>
</dbReference>
<dbReference type="InterPro" id="IPR008930">
    <property type="entry name" value="Terpenoid_cyclase/PrenylTrfase"/>
</dbReference>
<dbReference type="SMART" id="SM01360">
    <property type="entry name" value="A2M"/>
    <property type="match status" value="1"/>
</dbReference>
<dbReference type="Gene3D" id="2.60.40.10">
    <property type="entry name" value="Immunoglobulins"/>
    <property type="match status" value="2"/>
</dbReference>
<dbReference type="Gene3D" id="2.20.130.20">
    <property type="match status" value="1"/>
</dbReference>
<dbReference type="Gene3D" id="1.20.91.20">
    <property type="entry name" value="Anaphylotoxins (complement system)"/>
    <property type="match status" value="1"/>
</dbReference>
<dbReference type="Pfam" id="PF07703">
    <property type="entry name" value="A2M_BRD"/>
    <property type="match status" value="1"/>
</dbReference>
<dbReference type="Gene3D" id="6.20.50.160">
    <property type="match status" value="1"/>
</dbReference>
<dbReference type="Pfam" id="PF01821">
    <property type="entry name" value="ANATO"/>
    <property type="match status" value="1"/>
</dbReference>
<dbReference type="InterPro" id="IPR050473">
    <property type="entry name" value="A2M/Complement_sys"/>
</dbReference>
<evidence type="ECO:0000313" key="6">
    <source>
        <dbReference type="Proteomes" id="UP000694388"/>
    </source>
</evidence>
<dbReference type="InterPro" id="IPR047565">
    <property type="entry name" value="Alpha-macroglob_thiol-ester_cl"/>
</dbReference>
<dbReference type="Gene3D" id="1.20.50.70">
    <property type="match status" value="1"/>
</dbReference>
<evidence type="ECO:0000313" key="5">
    <source>
        <dbReference type="Ensembl" id="ENSEBUP00000006041.1"/>
    </source>
</evidence>
<organism evidence="5 6">
    <name type="scientific">Eptatretus burgeri</name>
    <name type="common">Inshore hagfish</name>
    <dbReference type="NCBI Taxonomy" id="7764"/>
    <lineage>
        <taxon>Eukaryota</taxon>
        <taxon>Metazoa</taxon>
        <taxon>Chordata</taxon>
        <taxon>Craniata</taxon>
        <taxon>Vertebrata</taxon>
        <taxon>Cyclostomata</taxon>
        <taxon>Myxini</taxon>
        <taxon>Myxiniformes</taxon>
        <taxon>Myxinidae</taxon>
        <taxon>Eptatretinae</taxon>
        <taxon>Eptatretus</taxon>
    </lineage>
</organism>